<evidence type="ECO:0000256" key="1">
    <source>
        <dbReference type="ARBA" id="ARBA00004496"/>
    </source>
</evidence>
<dbReference type="Pfam" id="PF00795">
    <property type="entry name" value="CN_hydrolase"/>
    <property type="match status" value="1"/>
</dbReference>
<dbReference type="OMA" id="MRVAVCQ"/>
<evidence type="ECO:0000256" key="3">
    <source>
        <dbReference type="ARBA" id="ARBA00022490"/>
    </source>
</evidence>
<dbReference type="EMBL" id="KE503206">
    <property type="protein sequence ID" value="EPX74204.1"/>
    <property type="molecule type" value="Genomic_DNA"/>
</dbReference>
<dbReference type="HOGENOM" id="CLU_030130_1_2_1"/>
<accession>S9RJQ6</accession>
<organism evidence="6 7">
    <name type="scientific">Schizosaccharomyces octosporus (strain yFS286)</name>
    <name type="common">Fission yeast</name>
    <name type="synonym">Octosporomyces octosporus</name>
    <dbReference type="NCBI Taxonomy" id="483514"/>
    <lineage>
        <taxon>Eukaryota</taxon>
        <taxon>Fungi</taxon>
        <taxon>Dikarya</taxon>
        <taxon>Ascomycota</taxon>
        <taxon>Taphrinomycotina</taxon>
        <taxon>Schizosaccharomycetes</taxon>
        <taxon>Schizosaccharomycetales</taxon>
        <taxon>Schizosaccharomycetaceae</taxon>
        <taxon>Schizosaccharomyces</taxon>
    </lineage>
</organism>
<dbReference type="GO" id="GO:0005737">
    <property type="term" value="C:cytoplasm"/>
    <property type="evidence" value="ECO:0007669"/>
    <property type="project" value="UniProtKB-SubCell"/>
</dbReference>
<evidence type="ECO:0000259" key="5">
    <source>
        <dbReference type="PROSITE" id="PS50263"/>
    </source>
</evidence>
<dbReference type="InterPro" id="IPR045254">
    <property type="entry name" value="Nit1/2_C-N_Hydrolase"/>
</dbReference>
<evidence type="ECO:0000256" key="2">
    <source>
        <dbReference type="ARBA" id="ARBA00010613"/>
    </source>
</evidence>
<dbReference type="OrthoDB" id="10250282at2759"/>
<dbReference type="InterPro" id="IPR003010">
    <property type="entry name" value="C-N_Hydrolase"/>
</dbReference>
<evidence type="ECO:0000313" key="7">
    <source>
        <dbReference type="Proteomes" id="UP000016088"/>
    </source>
</evidence>
<dbReference type="PROSITE" id="PS50263">
    <property type="entry name" value="CN_HYDROLASE"/>
    <property type="match status" value="1"/>
</dbReference>
<comment type="similarity">
    <text evidence="2">Belongs to the carbon-nitrogen hydrolase superfamily. NIT1/NIT2 family.</text>
</comment>
<dbReference type="InterPro" id="IPR036526">
    <property type="entry name" value="C-N_Hydrolase_sf"/>
</dbReference>
<keyword evidence="3" id="KW-0963">Cytoplasm</keyword>
<dbReference type="GeneID" id="25032388"/>
<name>S9RJQ6_SCHOY</name>
<keyword evidence="4" id="KW-0378">Hydrolase</keyword>
<reference evidence="6 7" key="1">
    <citation type="journal article" date="2011" name="Science">
        <title>Comparative functional genomics of the fission yeasts.</title>
        <authorList>
            <person name="Rhind N."/>
            <person name="Chen Z."/>
            <person name="Yassour M."/>
            <person name="Thompson D.A."/>
            <person name="Haas B.J."/>
            <person name="Habib N."/>
            <person name="Wapinski I."/>
            <person name="Roy S."/>
            <person name="Lin M.F."/>
            <person name="Heiman D.I."/>
            <person name="Young S.K."/>
            <person name="Furuya K."/>
            <person name="Guo Y."/>
            <person name="Pidoux A."/>
            <person name="Chen H.M."/>
            <person name="Robbertse B."/>
            <person name="Goldberg J.M."/>
            <person name="Aoki K."/>
            <person name="Bayne E.H."/>
            <person name="Berlin A.M."/>
            <person name="Desjardins C.A."/>
            <person name="Dobbs E."/>
            <person name="Dukaj L."/>
            <person name="Fan L."/>
            <person name="FitzGerald M.G."/>
            <person name="French C."/>
            <person name="Gujja S."/>
            <person name="Hansen K."/>
            <person name="Keifenheim D."/>
            <person name="Levin J.Z."/>
            <person name="Mosher R.A."/>
            <person name="Mueller C.A."/>
            <person name="Pfiffner J."/>
            <person name="Priest M."/>
            <person name="Russ C."/>
            <person name="Smialowska A."/>
            <person name="Swoboda P."/>
            <person name="Sykes S.M."/>
            <person name="Vaughn M."/>
            <person name="Vengrova S."/>
            <person name="Yoder R."/>
            <person name="Zeng Q."/>
            <person name="Allshire R."/>
            <person name="Baulcombe D."/>
            <person name="Birren B.W."/>
            <person name="Brown W."/>
            <person name="Ekwall K."/>
            <person name="Kellis M."/>
            <person name="Leatherwood J."/>
            <person name="Levin H."/>
            <person name="Margalit H."/>
            <person name="Martienssen R."/>
            <person name="Nieduszynski C.A."/>
            <person name="Spatafora J.W."/>
            <person name="Friedman N."/>
            <person name="Dalgaard J.Z."/>
            <person name="Baumann P."/>
            <person name="Niki H."/>
            <person name="Regev A."/>
            <person name="Nusbaum C."/>
        </authorList>
    </citation>
    <scope>NUCLEOTIDE SEQUENCE [LARGE SCALE GENOMIC DNA]</scope>
    <source>
        <strain evidence="7">yFS286</strain>
    </source>
</reference>
<dbReference type="PANTHER" id="PTHR23088">
    <property type="entry name" value="NITRILASE-RELATED"/>
    <property type="match status" value="1"/>
</dbReference>
<dbReference type="VEuPathDB" id="FungiDB:SOCG_03416"/>
<dbReference type="Gene3D" id="3.60.110.10">
    <property type="entry name" value="Carbon-nitrogen hydrolase"/>
    <property type="match status" value="1"/>
</dbReference>
<dbReference type="AlphaFoldDB" id="S9RJQ6"/>
<evidence type="ECO:0000313" key="6">
    <source>
        <dbReference type="EMBL" id="EPX74204.1"/>
    </source>
</evidence>
<dbReference type="SUPFAM" id="SSF56317">
    <property type="entry name" value="Carbon-nitrogen hydrolase"/>
    <property type="match status" value="1"/>
</dbReference>
<feature type="domain" description="CN hydrolase" evidence="5">
    <location>
        <begin position="1"/>
        <end position="253"/>
    </location>
</feature>
<dbReference type="Proteomes" id="UP000016088">
    <property type="component" value="Unassembled WGS sequence"/>
</dbReference>
<dbReference type="RefSeq" id="XP_013017358.1">
    <property type="nucleotide sequence ID" value="XM_013161904.1"/>
</dbReference>
<evidence type="ECO:0000256" key="4">
    <source>
        <dbReference type="ARBA" id="ARBA00022801"/>
    </source>
</evidence>
<comment type="subcellular location">
    <subcellularLocation>
        <location evidence="1">Cytoplasm</location>
    </subcellularLocation>
</comment>
<dbReference type="CDD" id="cd07572">
    <property type="entry name" value="nit"/>
    <property type="match status" value="1"/>
</dbReference>
<protein>
    <submittedName>
        <fullName evidence="6">Bis(5'-adenosyl)-triphosphatase</fullName>
    </submittedName>
</protein>
<dbReference type="eggNOG" id="KOG0807">
    <property type="taxonomic scope" value="Eukaryota"/>
</dbReference>
<sequence length="275" mass="29750">MSLAAVAQITSTSNILKNAKICKDLIGEAASKGAKCVFFPEASDYIAQNSSEALELSCHPDCSAFVKQICAEAKQHSICVQIGVHEPSPIENKLLNSSLLIEPDKGIVQRYSKAHLFDVDIANGPVLKESNSTVPGNAIVPPFLTSLGKVGSAICFDLRFPEHALKLRNLGADIITYPSAFTQKTGAAHWEVLLRARALDAQSYIFAPAQGGSHNEKRASYGHAMIVDPWGTVVAQYSDLASPNGLIFADVDLNLVQHVRKFIPLLRRNDLYPAI</sequence>
<dbReference type="PANTHER" id="PTHR23088:SF27">
    <property type="entry name" value="DEAMINATED GLUTATHIONE AMIDASE"/>
    <property type="match status" value="1"/>
</dbReference>
<dbReference type="GO" id="GO:0043605">
    <property type="term" value="P:amide catabolic process"/>
    <property type="evidence" value="ECO:0007669"/>
    <property type="project" value="EnsemblFungi"/>
</dbReference>
<proteinExistence type="inferred from homology"/>
<dbReference type="FunFam" id="3.60.110.10:FF:000024">
    <property type="entry name" value="Deaminated glutathione amidase"/>
    <property type="match status" value="1"/>
</dbReference>
<gene>
    <name evidence="6" type="ORF">SOCG_03416</name>
</gene>
<keyword evidence="7" id="KW-1185">Reference proteome</keyword>
<dbReference type="GO" id="GO:0110050">
    <property type="term" value="F:deaminated glutathione amidase activity"/>
    <property type="evidence" value="ECO:0007669"/>
    <property type="project" value="EnsemblFungi"/>
</dbReference>